<dbReference type="InterPro" id="IPR016155">
    <property type="entry name" value="Mopterin_synth/thiamin_S_b"/>
</dbReference>
<gene>
    <name evidence="1" type="ORF">FHS56_000951</name>
</gene>
<dbReference type="RefSeq" id="WP_166918701.1">
    <property type="nucleotide sequence ID" value="NZ_JAASRN010000001.1"/>
</dbReference>
<dbReference type="SUPFAM" id="SSF54285">
    <property type="entry name" value="MoaD/ThiS"/>
    <property type="match status" value="1"/>
</dbReference>
<sequence length="70" mass="7920">MQQIRIQVNREERSIPSQTTLIALLDLLGIEQHRGIALAVNEQVVPKSKWAEHILHDNDRVTLIRATQGG</sequence>
<dbReference type="CDD" id="cd00565">
    <property type="entry name" value="Ubl_ThiS"/>
    <property type="match status" value="1"/>
</dbReference>
<protein>
    <submittedName>
        <fullName evidence="1">Sulfur carrier protein</fullName>
    </submittedName>
</protein>
<comment type="caution">
    <text evidence="1">The sequence shown here is derived from an EMBL/GenBank/DDBJ whole genome shotgun (WGS) entry which is preliminary data.</text>
</comment>
<accession>A0A846MPT6</accession>
<dbReference type="InterPro" id="IPR010035">
    <property type="entry name" value="Thi_S"/>
</dbReference>
<dbReference type="PANTHER" id="PTHR34472">
    <property type="entry name" value="SULFUR CARRIER PROTEIN THIS"/>
    <property type="match status" value="1"/>
</dbReference>
<proteinExistence type="predicted"/>
<dbReference type="InterPro" id="IPR012675">
    <property type="entry name" value="Beta-grasp_dom_sf"/>
</dbReference>
<dbReference type="AlphaFoldDB" id="A0A846MPT6"/>
<dbReference type="PANTHER" id="PTHR34472:SF1">
    <property type="entry name" value="SULFUR CARRIER PROTEIN THIS"/>
    <property type="match status" value="1"/>
</dbReference>
<dbReference type="Proteomes" id="UP000537126">
    <property type="component" value="Unassembled WGS sequence"/>
</dbReference>
<dbReference type="NCBIfam" id="TIGR01683">
    <property type="entry name" value="thiS"/>
    <property type="match status" value="1"/>
</dbReference>
<keyword evidence="2" id="KW-1185">Reference proteome</keyword>
<evidence type="ECO:0000313" key="1">
    <source>
        <dbReference type="EMBL" id="NIK73465.1"/>
    </source>
</evidence>
<organism evidence="1 2">
    <name type="scientific">Thermonema lapsum</name>
    <dbReference type="NCBI Taxonomy" id="28195"/>
    <lineage>
        <taxon>Bacteria</taxon>
        <taxon>Pseudomonadati</taxon>
        <taxon>Bacteroidota</taxon>
        <taxon>Cytophagia</taxon>
        <taxon>Cytophagales</taxon>
        <taxon>Thermonemataceae</taxon>
        <taxon>Thermonema</taxon>
    </lineage>
</organism>
<dbReference type="Pfam" id="PF02597">
    <property type="entry name" value="ThiS"/>
    <property type="match status" value="1"/>
</dbReference>
<evidence type="ECO:0000313" key="2">
    <source>
        <dbReference type="Proteomes" id="UP000537126"/>
    </source>
</evidence>
<dbReference type="Gene3D" id="3.10.20.30">
    <property type="match status" value="1"/>
</dbReference>
<name>A0A846MPT6_9BACT</name>
<dbReference type="InterPro" id="IPR003749">
    <property type="entry name" value="ThiS/MoaD-like"/>
</dbReference>
<dbReference type="EMBL" id="JAASRN010000001">
    <property type="protein sequence ID" value="NIK73465.1"/>
    <property type="molecule type" value="Genomic_DNA"/>
</dbReference>
<reference evidence="1 2" key="1">
    <citation type="submission" date="2020-03" db="EMBL/GenBank/DDBJ databases">
        <title>Genomic Encyclopedia of Type Strains, Phase IV (KMG-IV): sequencing the most valuable type-strain genomes for metagenomic binning, comparative biology and taxonomic classification.</title>
        <authorList>
            <person name="Goeker M."/>
        </authorList>
    </citation>
    <scope>NUCLEOTIDE SEQUENCE [LARGE SCALE GENOMIC DNA]</scope>
    <source>
        <strain evidence="1 2">DSM 5718</strain>
    </source>
</reference>